<dbReference type="AlphaFoldDB" id="A0A2P8D237"/>
<dbReference type="PANTHER" id="PTHR46211">
    <property type="entry name" value="GLYCEROPHOSPHORYL DIESTER PHOSPHODIESTERASE"/>
    <property type="match status" value="1"/>
</dbReference>
<feature type="domain" description="GP-PDE" evidence="1">
    <location>
        <begin position="23"/>
        <end position="271"/>
    </location>
</feature>
<keyword evidence="3" id="KW-1185">Reference proteome</keyword>
<dbReference type="EMBL" id="PYGA01000020">
    <property type="protein sequence ID" value="PSK91278.1"/>
    <property type="molecule type" value="Genomic_DNA"/>
</dbReference>
<dbReference type="SUPFAM" id="SSF51695">
    <property type="entry name" value="PLC-like phosphodiesterases"/>
    <property type="match status" value="1"/>
</dbReference>
<evidence type="ECO:0000259" key="1">
    <source>
        <dbReference type="PROSITE" id="PS51704"/>
    </source>
</evidence>
<organism evidence="2 3">
    <name type="scientific">Murinocardiopsis flavida</name>
    <dbReference type="NCBI Taxonomy" id="645275"/>
    <lineage>
        <taxon>Bacteria</taxon>
        <taxon>Bacillati</taxon>
        <taxon>Actinomycetota</taxon>
        <taxon>Actinomycetes</taxon>
        <taxon>Streptosporangiales</taxon>
        <taxon>Nocardiopsidaceae</taxon>
        <taxon>Murinocardiopsis</taxon>
    </lineage>
</organism>
<dbReference type="PANTHER" id="PTHR46211:SF1">
    <property type="entry name" value="GLYCEROPHOSPHODIESTER PHOSPHODIESTERASE, CYTOPLASMIC"/>
    <property type="match status" value="1"/>
</dbReference>
<dbReference type="InterPro" id="IPR030395">
    <property type="entry name" value="GP_PDE_dom"/>
</dbReference>
<comment type="caution">
    <text evidence="2">The sequence shown here is derived from an EMBL/GenBank/DDBJ whole genome shotgun (WGS) entry which is preliminary data.</text>
</comment>
<dbReference type="GO" id="GO:0008081">
    <property type="term" value="F:phosphoric diester hydrolase activity"/>
    <property type="evidence" value="ECO:0007669"/>
    <property type="project" value="InterPro"/>
</dbReference>
<evidence type="ECO:0000313" key="2">
    <source>
        <dbReference type="EMBL" id="PSK91278.1"/>
    </source>
</evidence>
<sequence length="275" mass="30224">MLVTESATPVRQAAVPAVRRPSVIVVAHRGASASAPENTLAALRTAARLGAHMAELDVRRTADGELVVLHDPTLRRTTNVDAVYPARRSRRVEDFTLAELRRLDAGSWFGPAFEGEPIPTLGEAMTTMKSCGLGALIELKVRRRDPELAQRIVDQVCADAHWRAAGAEGRLIVQSFDWVTLRAIGRLLPGVRTAVLGKTHTRYALRRVARYAAQINPHHLRVTASYVRHVHEHGLAMFGWTVNTDQAIRRLIRDGVDGIITDYPDRVAAHLAIAA</sequence>
<dbReference type="Proteomes" id="UP000240542">
    <property type="component" value="Unassembled WGS sequence"/>
</dbReference>
<protein>
    <submittedName>
        <fullName evidence="2">Glycerophosphoryl diester phosphodiesterase</fullName>
    </submittedName>
</protein>
<proteinExistence type="predicted"/>
<accession>A0A2P8D237</accession>
<name>A0A2P8D237_9ACTN</name>
<evidence type="ECO:0000313" key="3">
    <source>
        <dbReference type="Proteomes" id="UP000240542"/>
    </source>
</evidence>
<reference evidence="2 3" key="1">
    <citation type="submission" date="2018-03" db="EMBL/GenBank/DDBJ databases">
        <title>Genomic Encyclopedia of Archaeal and Bacterial Type Strains, Phase II (KMG-II): from individual species to whole genera.</title>
        <authorList>
            <person name="Goeker M."/>
        </authorList>
    </citation>
    <scope>NUCLEOTIDE SEQUENCE [LARGE SCALE GENOMIC DNA]</scope>
    <source>
        <strain evidence="2 3">DSM 45312</strain>
    </source>
</reference>
<dbReference type="PROSITE" id="PS51704">
    <property type="entry name" value="GP_PDE"/>
    <property type="match status" value="1"/>
</dbReference>
<dbReference type="Pfam" id="PF03009">
    <property type="entry name" value="GDPD"/>
    <property type="match status" value="1"/>
</dbReference>
<dbReference type="GO" id="GO:0006629">
    <property type="term" value="P:lipid metabolic process"/>
    <property type="evidence" value="ECO:0007669"/>
    <property type="project" value="InterPro"/>
</dbReference>
<gene>
    <name evidence="2" type="ORF">CLV63_1204</name>
</gene>
<dbReference type="Gene3D" id="3.20.20.190">
    <property type="entry name" value="Phosphatidylinositol (PI) phosphodiesterase"/>
    <property type="match status" value="1"/>
</dbReference>
<dbReference type="InterPro" id="IPR017946">
    <property type="entry name" value="PLC-like_Pdiesterase_TIM-brl"/>
</dbReference>
<dbReference type="RefSeq" id="WP_245929025.1">
    <property type="nucleotide sequence ID" value="NZ_PYGA01000020.1"/>
</dbReference>